<name>A0A3L6ZNM6_9MICO</name>
<accession>A0A3L6ZNM6</accession>
<dbReference type="AlphaFoldDB" id="A0A3L6ZNM6"/>
<organism evidence="1 2">
    <name type="scientific">Mycetocola manganoxydans</name>
    <dbReference type="NCBI Taxonomy" id="699879"/>
    <lineage>
        <taxon>Bacteria</taxon>
        <taxon>Bacillati</taxon>
        <taxon>Actinomycetota</taxon>
        <taxon>Actinomycetes</taxon>
        <taxon>Micrococcales</taxon>
        <taxon>Microbacteriaceae</taxon>
        <taxon>Mycetocola</taxon>
    </lineage>
</organism>
<keyword evidence="2" id="KW-1185">Reference proteome</keyword>
<dbReference type="Proteomes" id="UP000270299">
    <property type="component" value="Unassembled WGS sequence"/>
</dbReference>
<gene>
    <name evidence="1" type="ORF">D9V29_11800</name>
</gene>
<reference evidence="1 2" key="1">
    <citation type="submission" date="2018-10" db="EMBL/GenBank/DDBJ databases">
        <authorList>
            <person name="Li J."/>
        </authorList>
    </citation>
    <scope>NUCLEOTIDE SEQUENCE [LARGE SCALE GENOMIC DNA]</scope>
    <source>
        <strain evidence="1 2">CCTCC AB209002</strain>
    </source>
</reference>
<proteinExistence type="predicted"/>
<sequence>MVAAEVTGDAEMFATAVQQTFDDDYGFGGMGSTINALRSMAEDLAGLLIDVHGPDKAAHLLRLLVARYAAQSEQEPDDGNS</sequence>
<dbReference type="EMBL" id="RCUV01000013">
    <property type="protein sequence ID" value="RLP69398.1"/>
    <property type="molecule type" value="Genomic_DNA"/>
</dbReference>
<evidence type="ECO:0000313" key="1">
    <source>
        <dbReference type="EMBL" id="RLP69398.1"/>
    </source>
</evidence>
<evidence type="ECO:0000313" key="2">
    <source>
        <dbReference type="Proteomes" id="UP000270299"/>
    </source>
</evidence>
<comment type="caution">
    <text evidence="1">The sequence shown here is derived from an EMBL/GenBank/DDBJ whole genome shotgun (WGS) entry which is preliminary data.</text>
</comment>
<protein>
    <submittedName>
        <fullName evidence="1">Uncharacterized protein</fullName>
    </submittedName>
</protein>